<evidence type="ECO:0000256" key="1">
    <source>
        <dbReference type="SAM" id="MobiDB-lite"/>
    </source>
</evidence>
<keyword evidence="5" id="KW-1185">Reference proteome</keyword>
<evidence type="ECO:0000259" key="3">
    <source>
        <dbReference type="Pfam" id="PF13568"/>
    </source>
</evidence>
<comment type="caution">
    <text evidence="4">The sequence shown here is derived from an EMBL/GenBank/DDBJ whole genome shotgun (WGS) entry which is preliminary data.</text>
</comment>
<keyword evidence="2" id="KW-1133">Transmembrane helix</keyword>
<gene>
    <name evidence="4" type="ORF">KTO63_08690</name>
</gene>
<keyword evidence="2" id="KW-0812">Transmembrane</keyword>
<name>A0A9E2S9N3_9BACT</name>
<sequence>MQYLDDNMDDLFRKAAEEYPLRTPEPDWSRIESALQSGNNNPLRAGRDKNDRRRFFWFLLILPLGFVFTHNIKTGSGINKTNTVAAAKSGDEKNSAPASQKLVTTNSNIQYPDKTEASNNNPISLERKTNDNPISLKNEKQSGKLFNNPKTTTNDLTTNTSSSNTRNAQDITYDNQRSKSKSRKNQKSGNIISISDRNQESISRNDRQSISNKSVSNRSISDNDQPSISKSNEDLASISNDQQNISNIPLKNTNPQPGPLVEKHKDSIAINNTVAATKKNDIKVEKGKQHGIYISILGAADVSTIKMQTVEHIGFGAGILVGYQFNKKWAIETGVLWDKKQYYSDGEYFDTKNTGIPPAVQVLNIDGACNMFEVPVSARYNFSFKKKGNFFATAGLTSYFMKKEEYYYYAKHGSSYYGAERTYNNSGNNLFSVMTLSAGYEYKLGKIGSLRTEPYLRLPLTGVGIGNLPISSIGLQVGITHRF</sequence>
<reference evidence="4" key="1">
    <citation type="submission" date="2021-06" db="EMBL/GenBank/DDBJ databases">
        <authorList>
            <person name="Huq M.A."/>
        </authorList>
    </citation>
    <scope>NUCLEOTIDE SEQUENCE</scope>
    <source>
        <strain evidence="4">MAH-26</strain>
    </source>
</reference>
<dbReference type="AlphaFoldDB" id="A0A9E2S9N3"/>
<accession>A0A9E2S9N3</accession>
<keyword evidence="2" id="KW-0472">Membrane</keyword>
<feature type="transmembrane region" description="Helical" evidence="2">
    <location>
        <begin position="55"/>
        <end position="72"/>
    </location>
</feature>
<evidence type="ECO:0000313" key="4">
    <source>
        <dbReference type="EMBL" id="MBV4357219.1"/>
    </source>
</evidence>
<feature type="compositionally biased region" description="Polar residues" evidence="1">
    <location>
        <begin position="243"/>
        <end position="255"/>
    </location>
</feature>
<feature type="region of interest" description="Disordered" evidence="1">
    <location>
        <begin position="243"/>
        <end position="262"/>
    </location>
</feature>
<feature type="region of interest" description="Disordered" evidence="1">
    <location>
        <begin position="89"/>
        <end position="233"/>
    </location>
</feature>
<evidence type="ECO:0000313" key="5">
    <source>
        <dbReference type="Proteomes" id="UP000812270"/>
    </source>
</evidence>
<feature type="compositionally biased region" description="Basic and acidic residues" evidence="1">
    <location>
        <begin position="197"/>
        <end position="207"/>
    </location>
</feature>
<organism evidence="4 5">
    <name type="scientific">Pinibacter aurantiacus</name>
    <dbReference type="NCBI Taxonomy" id="2851599"/>
    <lineage>
        <taxon>Bacteria</taxon>
        <taxon>Pseudomonadati</taxon>
        <taxon>Bacteroidota</taxon>
        <taxon>Chitinophagia</taxon>
        <taxon>Chitinophagales</taxon>
        <taxon>Chitinophagaceae</taxon>
        <taxon>Pinibacter</taxon>
    </lineage>
</organism>
<dbReference type="RefSeq" id="WP_217790832.1">
    <property type="nucleotide sequence ID" value="NZ_JAHSPG010000003.1"/>
</dbReference>
<proteinExistence type="predicted"/>
<protein>
    <submittedName>
        <fullName evidence="4">PorT family protein</fullName>
    </submittedName>
</protein>
<dbReference type="EMBL" id="JAHSPG010000003">
    <property type="protein sequence ID" value="MBV4357219.1"/>
    <property type="molecule type" value="Genomic_DNA"/>
</dbReference>
<feature type="compositionally biased region" description="Low complexity" evidence="1">
    <location>
        <begin position="147"/>
        <end position="167"/>
    </location>
</feature>
<feature type="compositionally biased region" description="Polar residues" evidence="1">
    <location>
        <begin position="96"/>
        <end position="110"/>
    </location>
</feature>
<dbReference type="Proteomes" id="UP000812270">
    <property type="component" value="Unassembled WGS sequence"/>
</dbReference>
<dbReference type="Pfam" id="PF13568">
    <property type="entry name" value="OMP_b-brl_2"/>
    <property type="match status" value="1"/>
</dbReference>
<dbReference type="InterPro" id="IPR025665">
    <property type="entry name" value="Beta-barrel_OMP_2"/>
</dbReference>
<evidence type="ECO:0000256" key="2">
    <source>
        <dbReference type="SAM" id="Phobius"/>
    </source>
</evidence>
<feature type="compositionally biased region" description="Polar residues" evidence="1">
    <location>
        <begin position="208"/>
        <end position="230"/>
    </location>
</feature>
<feature type="domain" description="Outer membrane protein beta-barrel" evidence="3">
    <location>
        <begin position="312"/>
        <end position="444"/>
    </location>
</feature>